<dbReference type="GO" id="GO:0040003">
    <property type="term" value="P:chitin-based cuticle development"/>
    <property type="evidence" value="ECO:0007669"/>
    <property type="project" value="TreeGrafter"/>
</dbReference>
<reference evidence="4" key="1">
    <citation type="submission" date="2014-03" db="EMBL/GenBank/DDBJ databases">
        <authorList>
            <person name="Aksoy S."/>
            <person name="Warren W."/>
            <person name="Wilson R.K."/>
        </authorList>
    </citation>
    <scope>NUCLEOTIDE SEQUENCE [LARGE SCALE GENOMIC DNA]</scope>
    <source>
        <strain evidence="4">IAEA</strain>
    </source>
</reference>
<dbReference type="InterPro" id="IPR004145">
    <property type="entry name" value="DUF243"/>
</dbReference>
<dbReference type="Pfam" id="PF03103">
    <property type="entry name" value="DUF243"/>
    <property type="match status" value="1"/>
</dbReference>
<accession>A0A1A9WQM7</accession>
<organism evidence="3 4">
    <name type="scientific">Glossina brevipalpis</name>
    <dbReference type="NCBI Taxonomy" id="37001"/>
    <lineage>
        <taxon>Eukaryota</taxon>
        <taxon>Metazoa</taxon>
        <taxon>Ecdysozoa</taxon>
        <taxon>Arthropoda</taxon>
        <taxon>Hexapoda</taxon>
        <taxon>Insecta</taxon>
        <taxon>Pterygota</taxon>
        <taxon>Neoptera</taxon>
        <taxon>Endopterygota</taxon>
        <taxon>Diptera</taxon>
        <taxon>Brachycera</taxon>
        <taxon>Muscomorpha</taxon>
        <taxon>Hippoboscoidea</taxon>
        <taxon>Glossinidae</taxon>
        <taxon>Glossina</taxon>
    </lineage>
</organism>
<evidence type="ECO:0000313" key="3">
    <source>
        <dbReference type="EnsemblMetazoa" id="GBRI028411-PA"/>
    </source>
</evidence>
<dbReference type="SMART" id="SM00690">
    <property type="entry name" value="DM5"/>
    <property type="match status" value="1"/>
</dbReference>
<feature type="chain" id="PRO_5008400600" description="DUF243 domain-containing protein" evidence="1">
    <location>
        <begin position="26"/>
        <end position="240"/>
    </location>
</feature>
<evidence type="ECO:0000313" key="4">
    <source>
        <dbReference type="Proteomes" id="UP000091820"/>
    </source>
</evidence>
<dbReference type="GO" id="GO:0008010">
    <property type="term" value="F:structural constituent of chitin-based larval cuticle"/>
    <property type="evidence" value="ECO:0007669"/>
    <property type="project" value="TreeGrafter"/>
</dbReference>
<name>A0A1A9WQM7_9MUSC</name>
<evidence type="ECO:0000256" key="1">
    <source>
        <dbReference type="SAM" id="SignalP"/>
    </source>
</evidence>
<proteinExistence type="predicted"/>
<evidence type="ECO:0000259" key="2">
    <source>
        <dbReference type="SMART" id="SM00690"/>
    </source>
</evidence>
<dbReference type="GO" id="GO:0062129">
    <property type="term" value="C:chitin-based extracellular matrix"/>
    <property type="evidence" value="ECO:0007669"/>
    <property type="project" value="TreeGrafter"/>
</dbReference>
<feature type="signal peptide" evidence="1">
    <location>
        <begin position="1"/>
        <end position="25"/>
    </location>
</feature>
<sequence length="240" mass="27338">MGRAFLMIMLMRIAVLLCLRPIVSSAPQGYHHQLDFKSLVSNLNKAAITQINERNDNIYNSPIYFAPSHYSSPSKIGRSSITSEQYHTLEEQPFVTKDIYLHLAPEYPHEQKLLSHLTVPKKHYRIVFIKSPTSSLSEDSAHFKQAAKEEKTIIYVLNRKHDPLEFQDAIEKAVNKEFSKPEVFFIKYNTQEEAARAQQAIQAQYEKLGGTTQISDEIVAPVINAVDDESVSTVTSSERR</sequence>
<reference evidence="3" key="2">
    <citation type="submission" date="2020-05" db="UniProtKB">
        <authorList>
            <consortium name="EnsemblMetazoa"/>
        </authorList>
    </citation>
    <scope>IDENTIFICATION</scope>
    <source>
        <strain evidence="3">IAEA</strain>
    </source>
</reference>
<dbReference type="VEuPathDB" id="VectorBase:GBRI028411"/>
<dbReference type="PANTHER" id="PTHR31927">
    <property type="entry name" value="FI07246P-RELATED-RELATED"/>
    <property type="match status" value="1"/>
</dbReference>
<dbReference type="EnsemblMetazoa" id="GBRI028411-RA">
    <property type="protein sequence ID" value="GBRI028411-PA"/>
    <property type="gene ID" value="GBRI028411"/>
</dbReference>
<dbReference type="AlphaFoldDB" id="A0A1A9WQM7"/>
<keyword evidence="4" id="KW-1185">Reference proteome</keyword>
<dbReference type="Proteomes" id="UP000091820">
    <property type="component" value="Unassembled WGS sequence"/>
</dbReference>
<keyword evidence="1" id="KW-0732">Signal</keyword>
<feature type="domain" description="DUF243" evidence="2">
    <location>
        <begin position="93"/>
        <end position="191"/>
    </location>
</feature>
<protein>
    <recommendedName>
        <fullName evidence="2">DUF243 domain-containing protein</fullName>
    </recommendedName>
</protein>
<dbReference type="PANTHER" id="PTHR31927:SF2">
    <property type="entry name" value="FI07246P-RELATED"/>
    <property type="match status" value="1"/>
</dbReference>